<protein>
    <submittedName>
        <fullName evidence="1">Uncharacterized protein</fullName>
    </submittedName>
</protein>
<proteinExistence type="predicted"/>
<dbReference type="AlphaFoldDB" id="A4TWL7"/>
<evidence type="ECO:0000313" key="1">
    <source>
        <dbReference type="EMBL" id="CAM75024.1"/>
    </source>
</evidence>
<gene>
    <name evidence="1" type="ORF">MGR_0740</name>
</gene>
<reference evidence="1" key="1">
    <citation type="journal article" date="2007" name="J. Bacteriol.">
        <title>Comparative genome analysis of four magnetotactic bacteria reveals a complex set of group-specific genes implicated in magnetosome biomineralization and function.</title>
        <authorList>
            <person name="Richter M."/>
            <person name="Kube M."/>
            <person name="Bazylinski D.A."/>
            <person name="Lombardot T."/>
            <person name="Gloeckner F.O."/>
            <person name="Reinhardt R."/>
            <person name="Schueler D."/>
        </authorList>
    </citation>
    <scope>NUCLEOTIDE SEQUENCE</scope>
    <source>
        <strain evidence="1">MSR-1</strain>
    </source>
</reference>
<organism evidence="1">
    <name type="scientific">Magnetospirillum gryphiswaldense</name>
    <dbReference type="NCBI Taxonomy" id="55518"/>
    <lineage>
        <taxon>Bacteria</taxon>
        <taxon>Pseudomonadati</taxon>
        <taxon>Pseudomonadota</taxon>
        <taxon>Alphaproteobacteria</taxon>
        <taxon>Rhodospirillales</taxon>
        <taxon>Rhodospirillaceae</taxon>
        <taxon>Magnetospirillum</taxon>
    </lineage>
</organism>
<sequence>MENDMSKSQAFFDRLIVASQGVSSAERQAEARVRTNDYFNLGTKELKGEGAFTAAKEAEAEIQALRATANQDGNTALTEVYDAALSVFTKVIDNKAA</sequence>
<name>A4TWL7_9PROT</name>
<accession>A4TWL7</accession>
<dbReference type="EMBL" id="CU459003">
    <property type="protein sequence ID" value="CAM75024.1"/>
    <property type="molecule type" value="Genomic_DNA"/>
</dbReference>